<dbReference type="InterPro" id="IPR048290">
    <property type="entry name" value="ZP_chr"/>
</dbReference>
<dbReference type="SMART" id="SM00241">
    <property type="entry name" value="ZP"/>
    <property type="match status" value="1"/>
</dbReference>
<evidence type="ECO:0000256" key="1">
    <source>
        <dbReference type="ARBA" id="ARBA00023157"/>
    </source>
</evidence>
<dbReference type="PRINTS" id="PR00023">
    <property type="entry name" value="ZPELLUCIDA"/>
</dbReference>
<comment type="caution">
    <text evidence="4">The sequence shown here is derived from an EMBL/GenBank/DDBJ whole genome shotgun (WGS) entry which is preliminary data.</text>
</comment>
<dbReference type="PROSITE" id="PS51034">
    <property type="entry name" value="ZP_2"/>
    <property type="match status" value="2"/>
</dbReference>
<dbReference type="InterPro" id="IPR001507">
    <property type="entry name" value="ZP_dom"/>
</dbReference>
<sequence>MPSNFSPLPDGGGEAVFHYSFKDCGFKVQMAEDKVIYQSTVGYRPKAKPHPSAISFPIECAYKRTKGWTAPFLNPGYASVEGQGQLSFRMMLLNEHFTGPAQSNSFPLGSFIPVWASVEQGGHQPLLLLLDECVASTSMVLEPMTPVHPIITNHGCLDDGKNGNSQFLPRYQTSEVILHLQAFRFALNEDIYIHCKLVAWDPQSFDEGKKMCNFIKQLGGWELMDDPSKSALCNCCDSVCTHRRKRDVDSGTYCKISRAIKGLPSRNSASSATMATLLYVVVFAVVAATSQAGKMDFSVECGKESVTVSWPLALPNEPNIDPYLVRLGYCTPRSVSVVPGGARVVFQFKEWRCGAEMMALKNQIVWSTELIYVPDSGEDFLLQRVACVYERQVGYWTPQKFKPVIELFGSGELVFSMSLMNTDFSGPALTAVYQLGSLIPISASVEQQSHQPLLLLLDECVAATDAKLGPDTLTHPFITNKGCFDESRKTKSSFLPRQRSSEMRLYLQAFAFALNVEVYLHCKLVAWEDGSFNEGKKACHDTNGR</sequence>
<dbReference type="Proteomes" id="UP001591681">
    <property type="component" value="Unassembled WGS sequence"/>
</dbReference>
<dbReference type="Gene3D" id="2.60.40.3210">
    <property type="entry name" value="Zona pellucida, ZP-N domain"/>
    <property type="match status" value="2"/>
</dbReference>
<dbReference type="InterPro" id="IPR055355">
    <property type="entry name" value="ZP-C"/>
</dbReference>
<accession>A0ABD1KUH4</accession>
<dbReference type="PANTHER" id="PTHR11576">
    <property type="entry name" value="ZONA PELLUCIDA SPERM-BINDING PROTEIN 3"/>
    <property type="match status" value="1"/>
</dbReference>
<evidence type="ECO:0000313" key="5">
    <source>
        <dbReference type="Proteomes" id="UP001591681"/>
    </source>
</evidence>
<proteinExistence type="predicted"/>
<protein>
    <recommendedName>
        <fullName evidence="3">ZP domain-containing protein</fullName>
    </recommendedName>
</protein>
<keyword evidence="1" id="KW-1015">Disulfide bond</keyword>
<organism evidence="4 5">
    <name type="scientific">Coilia grayii</name>
    <name type="common">Gray's grenadier anchovy</name>
    <dbReference type="NCBI Taxonomy" id="363190"/>
    <lineage>
        <taxon>Eukaryota</taxon>
        <taxon>Metazoa</taxon>
        <taxon>Chordata</taxon>
        <taxon>Craniata</taxon>
        <taxon>Vertebrata</taxon>
        <taxon>Euteleostomi</taxon>
        <taxon>Actinopterygii</taxon>
        <taxon>Neopterygii</taxon>
        <taxon>Teleostei</taxon>
        <taxon>Clupei</taxon>
        <taxon>Clupeiformes</taxon>
        <taxon>Clupeoidei</taxon>
        <taxon>Engraulidae</taxon>
        <taxon>Coilinae</taxon>
        <taxon>Coilia</taxon>
    </lineage>
</organism>
<evidence type="ECO:0000313" key="4">
    <source>
        <dbReference type="EMBL" id="KAL2102823.1"/>
    </source>
</evidence>
<gene>
    <name evidence="4" type="ORF">ACEWY4_001991</name>
</gene>
<reference evidence="4 5" key="1">
    <citation type="submission" date="2024-09" db="EMBL/GenBank/DDBJ databases">
        <title>A chromosome-level genome assembly of Gray's grenadier anchovy, Coilia grayii.</title>
        <authorList>
            <person name="Fu Z."/>
        </authorList>
    </citation>
    <scope>NUCLEOTIDE SEQUENCE [LARGE SCALE GENOMIC DNA]</scope>
    <source>
        <strain evidence="4">G4</strain>
        <tissue evidence="4">Muscle</tissue>
    </source>
</reference>
<name>A0ABD1KUH4_9TELE</name>
<dbReference type="EMBL" id="JBHFQA010000002">
    <property type="protein sequence ID" value="KAL2102823.1"/>
    <property type="molecule type" value="Genomic_DNA"/>
</dbReference>
<dbReference type="AlphaFoldDB" id="A0ABD1KUH4"/>
<evidence type="ECO:0000256" key="2">
    <source>
        <dbReference type="ARBA" id="ARBA00023180"/>
    </source>
</evidence>
<dbReference type="Pfam" id="PF23344">
    <property type="entry name" value="ZP-N"/>
    <property type="match status" value="1"/>
</dbReference>
<keyword evidence="5" id="KW-1185">Reference proteome</keyword>
<evidence type="ECO:0000259" key="3">
    <source>
        <dbReference type="PROSITE" id="PS51034"/>
    </source>
</evidence>
<dbReference type="FunFam" id="2.60.40.4100:FF:000002">
    <property type="entry name" value="Zona pellucida sperm-binding protein 3"/>
    <property type="match status" value="2"/>
</dbReference>
<keyword evidence="2" id="KW-0325">Glycoprotein</keyword>
<dbReference type="InterPro" id="IPR055356">
    <property type="entry name" value="ZP-N"/>
</dbReference>
<dbReference type="Pfam" id="PF00100">
    <property type="entry name" value="Zona_pellucida"/>
    <property type="match status" value="2"/>
</dbReference>
<feature type="domain" description="ZP" evidence="3">
    <location>
        <begin position="1"/>
        <end position="219"/>
    </location>
</feature>
<dbReference type="Gene3D" id="2.60.40.4100">
    <property type="entry name" value="Zona pellucida, ZP-C domain"/>
    <property type="match status" value="2"/>
</dbReference>
<dbReference type="InterPro" id="IPR042235">
    <property type="entry name" value="ZP-C_dom"/>
</dbReference>
<dbReference type="PANTHER" id="PTHR11576:SF3">
    <property type="entry name" value="SI:CH211-14A17.6-RELATED"/>
    <property type="match status" value="1"/>
</dbReference>
<feature type="domain" description="ZP" evidence="3">
    <location>
        <begin position="300"/>
        <end position="545"/>
    </location>
</feature>